<feature type="domain" description="C2H2-type" evidence="2">
    <location>
        <begin position="695"/>
        <end position="718"/>
    </location>
</feature>
<feature type="compositionally biased region" description="Acidic residues" evidence="1">
    <location>
        <begin position="464"/>
        <end position="477"/>
    </location>
</feature>
<gene>
    <name evidence="3" type="ORF">QR680_011997</name>
</gene>
<accession>A0AA39I2E1</accession>
<evidence type="ECO:0000313" key="3">
    <source>
        <dbReference type="EMBL" id="KAK0415544.1"/>
    </source>
</evidence>
<sequence>MSDSYYSFEELETLAELANHGTYLGQQMPKIMRDAAQTYQKLLLRQLTESIERLDAAYNQRVGALKKSNQEPTSEVEDHCGIKTVSVVRHRQRQSTTVRSRCSASQKTMGEEGDFYTLEELELLSEVATRGTMEGRKMPKIMRDSATHYRRHLLDQLKDQVKEVDQSAQVNQEIYETEDDEEERLERIAEENDVIDMEDDSTDVMTIESDDEDVQRGQSAEGPTATAEFRSGLWQCRSCKEILKGYRRNSLLRHVGLHEDGTHPISCFIEGCHTTCKWGHVLRRHITQEHKLFDTHVKTLWQCQVCQKQLIKNHERDLLKHIGTHVNIFCRCPIAGCAKTCRTANRLRHHLTNYHKLRAADLSTEQHGRLLETERKFYESARIQLDRYFPPGANLQQQADHEASTSNTISYVALFKAEKVREKNWEIDHTERLTKYLDHLDLIDGGISRAKRKRKHEEVGQSGDEAEEDESSEDSKEDADKGVRRNKINFAEAAAVIQGCAEIYSKKVEYVYQRTMKFQTAIEAQHMSTVVKKDYGGRSLLHVRGSGAAGGGCDSRDNGRSKSAKDHMRDEAEQVDQNYSNVLEEINETVAALAGAQVNQEIYKTEDDMEDDSTEAITIESDDEDDQRGQSAEATTPTAEFRSGLWQVGRYLSSTADRRVNTLWQCQICPKRLVGSHEADLLRHIGTHENILCCCPIAGCVKVCRTTSGIRSHLKVHHKLRAADLSAEQHCLLLETERKFYESARIHFDRYFPPGAMLQGQADHKTST</sequence>
<dbReference type="SMART" id="SM00355">
    <property type="entry name" value="ZnF_C2H2"/>
    <property type="match status" value="6"/>
</dbReference>
<feature type="region of interest" description="Disordered" evidence="1">
    <location>
        <begin position="451"/>
        <end position="481"/>
    </location>
</feature>
<dbReference type="InterPro" id="IPR013087">
    <property type="entry name" value="Znf_C2H2_type"/>
</dbReference>
<dbReference type="InterPro" id="IPR009378">
    <property type="entry name" value="H2_N"/>
</dbReference>
<dbReference type="PROSITE" id="PS00028">
    <property type="entry name" value="ZINC_FINGER_C2H2_1"/>
    <property type="match status" value="1"/>
</dbReference>
<dbReference type="Pfam" id="PF06278">
    <property type="entry name" value="CNDH2_N"/>
    <property type="match status" value="1"/>
</dbReference>
<evidence type="ECO:0000256" key="1">
    <source>
        <dbReference type="SAM" id="MobiDB-lite"/>
    </source>
</evidence>
<evidence type="ECO:0000259" key="2">
    <source>
        <dbReference type="PROSITE" id="PS00028"/>
    </source>
</evidence>
<protein>
    <recommendedName>
        <fullName evidence="2">C2H2-type domain-containing protein</fullName>
    </recommendedName>
</protein>
<dbReference type="Proteomes" id="UP001175271">
    <property type="component" value="Unassembled WGS sequence"/>
</dbReference>
<reference evidence="3" key="1">
    <citation type="submission" date="2023-06" db="EMBL/GenBank/DDBJ databases">
        <title>Genomic analysis of the entomopathogenic nematode Steinernema hermaphroditum.</title>
        <authorList>
            <person name="Schwarz E.M."/>
            <person name="Heppert J.K."/>
            <person name="Baniya A."/>
            <person name="Schwartz H.T."/>
            <person name="Tan C.-H."/>
            <person name="Antoshechkin I."/>
            <person name="Sternberg P.W."/>
            <person name="Goodrich-Blair H."/>
            <person name="Dillman A.R."/>
        </authorList>
    </citation>
    <scope>NUCLEOTIDE SEQUENCE</scope>
    <source>
        <strain evidence="3">PS9179</strain>
        <tissue evidence="3">Whole animal</tissue>
    </source>
</reference>
<evidence type="ECO:0000313" key="4">
    <source>
        <dbReference type="Proteomes" id="UP001175271"/>
    </source>
</evidence>
<feature type="region of interest" description="Disordered" evidence="1">
    <location>
        <begin position="543"/>
        <end position="571"/>
    </location>
</feature>
<proteinExistence type="predicted"/>
<feature type="compositionally biased region" description="Basic and acidic residues" evidence="1">
    <location>
        <begin position="554"/>
        <end position="571"/>
    </location>
</feature>
<feature type="region of interest" description="Disordered" evidence="1">
    <location>
        <begin position="618"/>
        <end position="637"/>
    </location>
</feature>
<comment type="caution">
    <text evidence="3">The sequence shown here is derived from an EMBL/GenBank/DDBJ whole genome shotgun (WGS) entry which is preliminary data.</text>
</comment>
<dbReference type="EMBL" id="JAUCMV010000002">
    <property type="protein sequence ID" value="KAK0415544.1"/>
    <property type="molecule type" value="Genomic_DNA"/>
</dbReference>
<dbReference type="AlphaFoldDB" id="A0AA39I2E1"/>
<organism evidence="3 4">
    <name type="scientific">Steinernema hermaphroditum</name>
    <dbReference type="NCBI Taxonomy" id="289476"/>
    <lineage>
        <taxon>Eukaryota</taxon>
        <taxon>Metazoa</taxon>
        <taxon>Ecdysozoa</taxon>
        <taxon>Nematoda</taxon>
        <taxon>Chromadorea</taxon>
        <taxon>Rhabditida</taxon>
        <taxon>Tylenchina</taxon>
        <taxon>Panagrolaimomorpha</taxon>
        <taxon>Strongyloidoidea</taxon>
        <taxon>Steinernematidae</taxon>
        <taxon>Steinernema</taxon>
    </lineage>
</organism>
<keyword evidence="4" id="KW-1185">Reference proteome</keyword>
<name>A0AA39I2E1_9BILA</name>